<dbReference type="Bgee" id="ENSECAG00000018406">
    <property type="expression patterns" value="Expressed in chorionic villus and 23 other cell types or tissues"/>
</dbReference>
<dbReference type="InterPro" id="IPR026296">
    <property type="entry name" value="CXCL16"/>
</dbReference>
<evidence type="ECO:0000256" key="2">
    <source>
        <dbReference type="ARBA" id="ARBA00010665"/>
    </source>
</evidence>
<evidence type="ECO:0000256" key="1">
    <source>
        <dbReference type="ARBA" id="ARBA00004479"/>
    </source>
</evidence>
<evidence type="ECO:0000256" key="10">
    <source>
        <dbReference type="ARBA" id="ARBA00023157"/>
    </source>
</evidence>
<evidence type="ECO:0000256" key="3">
    <source>
        <dbReference type="ARBA" id="ARBA00017995"/>
    </source>
</evidence>
<evidence type="ECO:0000259" key="16">
    <source>
        <dbReference type="Pfam" id="PF20902"/>
    </source>
</evidence>
<dbReference type="Proteomes" id="UP000002281">
    <property type="component" value="Chromosome 11"/>
</dbReference>
<name>F7CTX0_HORSE</name>
<evidence type="ECO:0000256" key="12">
    <source>
        <dbReference type="ARBA" id="ARBA00032815"/>
    </source>
</evidence>
<dbReference type="GO" id="GO:0016020">
    <property type="term" value="C:membrane"/>
    <property type="evidence" value="ECO:0007669"/>
    <property type="project" value="UniProtKB-SubCell"/>
</dbReference>
<sequence>MRRRRGPLPFELLLLLALLTLQGDGNEGSIAGSCRCNTRYPSDSPPAVDFMEHFRKQLRGYDRCGSYVRFQLHSRSVCGGSKDQWVHELISCFDRKECGRGNLGRVAHREHLPPPSTQAPEPTERASSDVVTPAQTYLPSTLQPIQQSTRPAATPSLDKNLIHANETTASTLGHSLVSGPEAGENQKQLKEHVGSAIGTSVTVAVPSLLAIVFFLTGVLLCVLCKKREKTLRPSPDLQAHYERVAPDA</sequence>
<dbReference type="ExpressionAtlas" id="F7CTX0">
    <property type="expression patterns" value="baseline"/>
</dbReference>
<keyword evidence="18" id="KW-1185">Reference proteome</keyword>
<dbReference type="GeneTree" id="ENSGT00390000002148"/>
<dbReference type="PANTHER" id="PTHR14385">
    <property type="entry name" value="CXC CHEMOKINE LIGAND"/>
    <property type="match status" value="1"/>
</dbReference>
<dbReference type="GO" id="GO:0005615">
    <property type="term" value="C:extracellular space"/>
    <property type="evidence" value="ECO:0000318"/>
    <property type="project" value="GO_Central"/>
</dbReference>
<dbReference type="GO" id="GO:0034341">
    <property type="term" value="P:response to type II interferon"/>
    <property type="evidence" value="ECO:0007669"/>
    <property type="project" value="Ensembl"/>
</dbReference>
<dbReference type="GO" id="GO:0008009">
    <property type="term" value="F:chemokine activity"/>
    <property type="evidence" value="ECO:0000318"/>
    <property type="project" value="GO_Central"/>
</dbReference>
<feature type="chain" id="PRO_5040246891" description="C-X-C motif chemokine 16" evidence="15">
    <location>
        <begin position="26"/>
        <end position="248"/>
    </location>
</feature>
<evidence type="ECO:0000256" key="15">
    <source>
        <dbReference type="SAM" id="SignalP"/>
    </source>
</evidence>
<evidence type="ECO:0000256" key="13">
    <source>
        <dbReference type="SAM" id="MobiDB-lite"/>
    </source>
</evidence>
<dbReference type="GO" id="GO:0030335">
    <property type="term" value="P:positive regulation of cell migration"/>
    <property type="evidence" value="ECO:0000318"/>
    <property type="project" value="GO_Central"/>
</dbReference>
<evidence type="ECO:0000256" key="9">
    <source>
        <dbReference type="ARBA" id="ARBA00023136"/>
    </source>
</evidence>
<dbReference type="GO" id="GO:0034612">
    <property type="term" value="P:response to tumor necrosis factor"/>
    <property type="evidence" value="ECO:0007669"/>
    <property type="project" value="Ensembl"/>
</dbReference>
<proteinExistence type="inferred from homology"/>
<organism evidence="17 18">
    <name type="scientific">Equus caballus</name>
    <name type="common">Horse</name>
    <dbReference type="NCBI Taxonomy" id="9796"/>
    <lineage>
        <taxon>Eukaryota</taxon>
        <taxon>Metazoa</taxon>
        <taxon>Chordata</taxon>
        <taxon>Craniata</taxon>
        <taxon>Vertebrata</taxon>
        <taxon>Euteleostomi</taxon>
        <taxon>Mammalia</taxon>
        <taxon>Eutheria</taxon>
        <taxon>Laurasiatheria</taxon>
        <taxon>Perissodactyla</taxon>
        <taxon>Equidae</taxon>
        <taxon>Equus</taxon>
    </lineage>
</organism>
<feature type="domain" description="C-X-C motif chemokine 16" evidence="16">
    <location>
        <begin position="23"/>
        <end position="114"/>
    </location>
</feature>
<dbReference type="InParanoid" id="F7CTX0"/>
<dbReference type="GO" id="GO:0005041">
    <property type="term" value="F:low-density lipoprotein particle receptor activity"/>
    <property type="evidence" value="ECO:0000318"/>
    <property type="project" value="GO_Central"/>
</dbReference>
<dbReference type="HOGENOM" id="CLU_049889_0_0_1"/>
<keyword evidence="9 14" id="KW-0472">Membrane</keyword>
<evidence type="ECO:0000256" key="14">
    <source>
        <dbReference type="SAM" id="Phobius"/>
    </source>
</evidence>
<keyword evidence="7 15" id="KW-0732">Signal</keyword>
<accession>F7CTX0</accession>
<dbReference type="AlphaFoldDB" id="F7CTX0"/>
<evidence type="ECO:0000256" key="5">
    <source>
        <dbReference type="ARBA" id="ARBA00022514"/>
    </source>
</evidence>
<dbReference type="STRING" id="9796.ENSECAP00000015940"/>
<dbReference type="Ensembl" id="ENSECAT00000019475.3">
    <property type="protein sequence ID" value="ENSECAP00000015940.3"/>
    <property type="gene ID" value="ENSECAG00000018406.3"/>
</dbReference>
<reference evidence="17" key="2">
    <citation type="submission" date="2025-08" db="UniProtKB">
        <authorList>
            <consortium name="Ensembl"/>
        </authorList>
    </citation>
    <scope>IDENTIFICATION</scope>
    <source>
        <strain evidence="17">Thoroughbred</strain>
    </source>
</reference>
<feature type="region of interest" description="Disordered" evidence="13">
    <location>
        <begin position="105"/>
        <end position="131"/>
    </location>
</feature>
<evidence type="ECO:0000256" key="8">
    <source>
        <dbReference type="ARBA" id="ARBA00022989"/>
    </source>
</evidence>
<evidence type="ECO:0000256" key="7">
    <source>
        <dbReference type="ARBA" id="ARBA00022729"/>
    </source>
</evidence>
<feature type="signal peptide" evidence="15">
    <location>
        <begin position="1"/>
        <end position="25"/>
    </location>
</feature>
<keyword evidence="6 14" id="KW-0812">Transmembrane</keyword>
<dbReference type="GO" id="GO:0005044">
    <property type="term" value="F:scavenger receptor activity"/>
    <property type="evidence" value="ECO:0000318"/>
    <property type="project" value="GO_Central"/>
</dbReference>
<feature type="transmembrane region" description="Helical" evidence="14">
    <location>
        <begin position="203"/>
        <end position="224"/>
    </location>
</feature>
<dbReference type="VGNC" id="VGNC:16984">
    <property type="gene designation" value="CXCL16"/>
</dbReference>
<gene>
    <name evidence="17 19" type="primary">CXCL16</name>
</gene>
<dbReference type="PaxDb" id="9796-ENSECAP00000015940"/>
<reference evidence="17 18" key="1">
    <citation type="journal article" date="2009" name="Science">
        <title>Genome sequence, comparative analysis, and population genetics of the domestic horse.</title>
        <authorList>
            <consortium name="Broad Institute Genome Sequencing Platform"/>
            <consortium name="Broad Institute Whole Genome Assembly Team"/>
            <person name="Wade C.M."/>
            <person name="Giulotto E."/>
            <person name="Sigurdsson S."/>
            <person name="Zoli M."/>
            <person name="Gnerre S."/>
            <person name="Imsland F."/>
            <person name="Lear T.L."/>
            <person name="Adelson D.L."/>
            <person name="Bailey E."/>
            <person name="Bellone R.R."/>
            <person name="Bloecker H."/>
            <person name="Distl O."/>
            <person name="Edgar R.C."/>
            <person name="Garber M."/>
            <person name="Leeb T."/>
            <person name="Mauceli E."/>
            <person name="MacLeod J.N."/>
            <person name="Penedo M.C.T."/>
            <person name="Raison J.M."/>
            <person name="Sharpe T."/>
            <person name="Vogel J."/>
            <person name="Andersson L."/>
            <person name="Antczak D.F."/>
            <person name="Biagi T."/>
            <person name="Binns M.M."/>
            <person name="Chowdhary B.P."/>
            <person name="Coleman S.J."/>
            <person name="Della Valle G."/>
            <person name="Fryc S."/>
            <person name="Guerin G."/>
            <person name="Hasegawa T."/>
            <person name="Hill E.W."/>
            <person name="Jurka J."/>
            <person name="Kiialainen A."/>
            <person name="Lindgren G."/>
            <person name="Liu J."/>
            <person name="Magnani E."/>
            <person name="Mickelson J.R."/>
            <person name="Murray J."/>
            <person name="Nergadze S.G."/>
            <person name="Onofrio R."/>
            <person name="Pedroni S."/>
            <person name="Piras M.F."/>
            <person name="Raudsepp T."/>
            <person name="Rocchi M."/>
            <person name="Roeed K.H."/>
            <person name="Ryder O.A."/>
            <person name="Searle S."/>
            <person name="Skow L."/>
            <person name="Swinburne J.E."/>
            <person name="Syvaenen A.C."/>
            <person name="Tozaki T."/>
            <person name="Valberg S.J."/>
            <person name="Vaudin M."/>
            <person name="White J.R."/>
            <person name="Zody M.C."/>
            <person name="Lander E.S."/>
            <person name="Lindblad-Toh K."/>
        </authorList>
    </citation>
    <scope>NUCLEOTIDE SEQUENCE [LARGE SCALE GENOMIC DNA]</scope>
    <source>
        <strain evidence="17 18">Thoroughbred</strain>
    </source>
</reference>
<evidence type="ECO:0000256" key="4">
    <source>
        <dbReference type="ARBA" id="ARBA00022500"/>
    </source>
</evidence>
<comment type="subcellular location">
    <subcellularLocation>
        <location evidence="1">Membrane</location>
        <topology evidence="1">Single-pass type I membrane protein</topology>
    </subcellularLocation>
</comment>
<dbReference type="GO" id="GO:0006898">
    <property type="term" value="P:receptor-mediated endocytosis"/>
    <property type="evidence" value="ECO:0007669"/>
    <property type="project" value="InterPro"/>
</dbReference>
<keyword evidence="8 14" id="KW-1133">Transmembrane helix</keyword>
<comment type="similarity">
    <text evidence="2">Belongs to the intercrine alpha (chemokine CxC) family.</text>
</comment>
<dbReference type="FunCoup" id="F7CTX0">
    <property type="interactions" value="148"/>
</dbReference>
<evidence type="ECO:0000313" key="17">
    <source>
        <dbReference type="Ensembl" id="ENSECAP00000015940.3"/>
    </source>
</evidence>
<keyword evidence="10" id="KW-1015">Disulfide bond</keyword>
<evidence type="ECO:0000313" key="18">
    <source>
        <dbReference type="Proteomes" id="UP000002281"/>
    </source>
</evidence>
<evidence type="ECO:0000256" key="6">
    <source>
        <dbReference type="ARBA" id="ARBA00022692"/>
    </source>
</evidence>
<reference evidence="17" key="3">
    <citation type="submission" date="2025-09" db="UniProtKB">
        <authorList>
            <consortium name="Ensembl"/>
        </authorList>
    </citation>
    <scope>IDENTIFICATION</scope>
    <source>
        <strain evidence="17">Thoroughbred</strain>
    </source>
</reference>
<dbReference type="Pfam" id="PF20902">
    <property type="entry name" value="CXCL16"/>
    <property type="match status" value="1"/>
</dbReference>
<dbReference type="GO" id="GO:0030307">
    <property type="term" value="P:positive regulation of cell growth"/>
    <property type="evidence" value="ECO:0007669"/>
    <property type="project" value="Ensembl"/>
</dbReference>
<protein>
    <recommendedName>
        <fullName evidence="3">C-X-C motif chemokine 16</fullName>
    </recommendedName>
    <alternativeName>
        <fullName evidence="12">Transmembrane chemokine CXCL16</fullName>
    </alternativeName>
</protein>
<evidence type="ECO:0000256" key="11">
    <source>
        <dbReference type="ARBA" id="ARBA00023180"/>
    </source>
</evidence>
<dbReference type="GO" id="GO:0010818">
    <property type="term" value="P:T cell chemotaxis"/>
    <property type="evidence" value="ECO:0000318"/>
    <property type="project" value="GO_Central"/>
</dbReference>
<keyword evidence="5" id="KW-0202">Cytokine</keyword>
<dbReference type="PANTHER" id="PTHR14385:SF0">
    <property type="entry name" value="C-X-C MOTIF CHEMOKINE 16"/>
    <property type="match status" value="1"/>
</dbReference>
<evidence type="ECO:0000313" key="19">
    <source>
        <dbReference type="VGNC" id="VGNC:16984"/>
    </source>
</evidence>
<keyword evidence="11" id="KW-0325">Glycoprotein</keyword>
<dbReference type="InterPro" id="IPR048585">
    <property type="entry name" value="CXCL16_dom"/>
</dbReference>
<keyword evidence="4" id="KW-0145">Chemotaxis</keyword>